<keyword evidence="1" id="KW-0812">Transmembrane</keyword>
<dbReference type="KEGG" id="mpw:MPR_1749"/>
<comment type="caution">
    <text evidence="2">The sequence shown here is derived from an EMBL/GenBank/DDBJ whole genome shotgun (WGS) entry which is preliminary data.</text>
</comment>
<evidence type="ECO:0000313" key="2">
    <source>
        <dbReference type="EMBL" id="SEQ28681.1"/>
    </source>
</evidence>
<feature type="transmembrane region" description="Helical" evidence="1">
    <location>
        <begin position="12"/>
        <end position="29"/>
    </location>
</feature>
<reference evidence="2 3" key="1">
    <citation type="submission" date="2016-10" db="EMBL/GenBank/DDBJ databases">
        <authorList>
            <person name="Varghese N."/>
            <person name="Submissions S."/>
        </authorList>
    </citation>
    <scope>NUCLEOTIDE SEQUENCE [LARGE SCALE GENOMIC DNA]</scope>
    <source>
        <strain evidence="3">DSM 19823 / KCTC 23066 / CCTCC M 208030 / D25</strain>
    </source>
</reference>
<sequence>MEKAVKPEEPLFYIGLLIVLIYFIYLYFLDTKQKRNSTKKIESLENKILKAKQNYLSNNQLLKDELTKYYSVDWVESAFNGHIYKDMPLVLLKVALGTPNDIVFNGSQGQVWKYDLKQGYKLLINIWDEQITTWQQIN</sequence>
<evidence type="ECO:0000256" key="1">
    <source>
        <dbReference type="SAM" id="Phobius"/>
    </source>
</evidence>
<proteinExistence type="predicted"/>
<accession>A0AAJ4W1R9</accession>
<gene>
    <name evidence="2" type="ORF">SAMN04488089_102246</name>
</gene>
<keyword evidence="3" id="KW-1185">Reference proteome</keyword>
<keyword evidence="1" id="KW-0472">Membrane</keyword>
<dbReference type="EMBL" id="FOFY01000002">
    <property type="protein sequence ID" value="SEQ28681.1"/>
    <property type="molecule type" value="Genomic_DNA"/>
</dbReference>
<evidence type="ECO:0000313" key="3">
    <source>
        <dbReference type="Proteomes" id="UP000183496"/>
    </source>
</evidence>
<dbReference type="RefSeq" id="WP_041891602.1">
    <property type="nucleotide sequence ID" value="NZ_CP010817.1"/>
</dbReference>
<name>A0AAJ4W1R9_MYRPR</name>
<dbReference type="AlphaFoldDB" id="A0AAJ4W1R9"/>
<protein>
    <submittedName>
        <fullName evidence="2">Uncharacterized protein</fullName>
    </submittedName>
</protein>
<keyword evidence="1" id="KW-1133">Transmembrane helix</keyword>
<dbReference type="Proteomes" id="UP000183496">
    <property type="component" value="Unassembled WGS sequence"/>
</dbReference>
<organism evidence="2 3">
    <name type="scientific">Myroides profundi</name>
    <dbReference type="NCBI Taxonomy" id="480520"/>
    <lineage>
        <taxon>Bacteria</taxon>
        <taxon>Pseudomonadati</taxon>
        <taxon>Bacteroidota</taxon>
        <taxon>Flavobacteriia</taxon>
        <taxon>Flavobacteriales</taxon>
        <taxon>Flavobacteriaceae</taxon>
        <taxon>Myroides</taxon>
    </lineage>
</organism>